<dbReference type="SMART" id="SM00857">
    <property type="entry name" value="Resolvase"/>
    <property type="match status" value="1"/>
</dbReference>
<dbReference type="SUPFAM" id="SSF53041">
    <property type="entry name" value="Resolvase-like"/>
    <property type="match status" value="1"/>
</dbReference>
<evidence type="ECO:0000256" key="4">
    <source>
        <dbReference type="PIRSR" id="PIRSR606118-50"/>
    </source>
</evidence>
<feature type="domain" description="Resolvase/invertase-type recombinase catalytic" evidence="7">
    <location>
        <begin position="58"/>
        <end position="204"/>
    </location>
</feature>
<comment type="caution">
    <text evidence="8">The sequence shown here is derived from an EMBL/GenBank/DDBJ whole genome shotgun (WGS) entry which is preliminary data.</text>
</comment>
<dbReference type="GO" id="GO:0003677">
    <property type="term" value="F:DNA binding"/>
    <property type="evidence" value="ECO:0007669"/>
    <property type="project" value="UniProtKB-KW"/>
</dbReference>
<dbReference type="InterPro" id="IPR048046">
    <property type="entry name" value="Transpos_IS607"/>
</dbReference>
<feature type="domain" description="HTH merR-type" evidence="6">
    <location>
        <begin position="5"/>
        <end position="45"/>
    </location>
</feature>
<dbReference type="PROSITE" id="PS00397">
    <property type="entry name" value="RECOMBINASES_1"/>
    <property type="match status" value="1"/>
</dbReference>
<evidence type="ECO:0000256" key="1">
    <source>
        <dbReference type="ARBA" id="ARBA00022908"/>
    </source>
</evidence>
<dbReference type="InterPro" id="IPR009061">
    <property type="entry name" value="DNA-bd_dom_put_sf"/>
</dbReference>
<dbReference type="Gene3D" id="1.10.287.2170">
    <property type="match status" value="1"/>
</dbReference>
<evidence type="ECO:0000259" key="6">
    <source>
        <dbReference type="PROSITE" id="PS50937"/>
    </source>
</evidence>
<organism evidence="8 9">
    <name type="scientific">Endozoicomonas montiporae</name>
    <dbReference type="NCBI Taxonomy" id="1027273"/>
    <lineage>
        <taxon>Bacteria</taxon>
        <taxon>Pseudomonadati</taxon>
        <taxon>Pseudomonadota</taxon>
        <taxon>Gammaproteobacteria</taxon>
        <taxon>Oceanospirillales</taxon>
        <taxon>Endozoicomonadaceae</taxon>
        <taxon>Endozoicomonas</taxon>
    </lineage>
</organism>
<evidence type="ECO:0000256" key="3">
    <source>
        <dbReference type="ARBA" id="ARBA00023172"/>
    </source>
</evidence>
<evidence type="ECO:0000256" key="2">
    <source>
        <dbReference type="ARBA" id="ARBA00023125"/>
    </source>
</evidence>
<name>A0A081N234_9GAMM</name>
<dbReference type="GO" id="GO:0015074">
    <property type="term" value="P:DNA integration"/>
    <property type="evidence" value="ECO:0007669"/>
    <property type="project" value="UniProtKB-KW"/>
</dbReference>
<dbReference type="GO" id="GO:0000150">
    <property type="term" value="F:DNA strand exchange activity"/>
    <property type="evidence" value="ECO:0007669"/>
    <property type="project" value="InterPro"/>
</dbReference>
<gene>
    <name evidence="8" type="ORF">GZ77_18500</name>
</gene>
<dbReference type="PANTHER" id="PTHR36172">
    <property type="match status" value="1"/>
</dbReference>
<feature type="active site" description="O-(5'-phospho-DNA)-serine intermediate" evidence="4 5">
    <location>
        <position position="66"/>
    </location>
</feature>
<evidence type="ECO:0000259" key="7">
    <source>
        <dbReference type="PROSITE" id="PS51736"/>
    </source>
</evidence>
<dbReference type="eggNOG" id="COG2452">
    <property type="taxonomic scope" value="Bacteria"/>
</dbReference>
<protein>
    <submittedName>
        <fullName evidence="8">Resolvase</fullName>
    </submittedName>
</protein>
<dbReference type="Gene3D" id="3.40.50.1390">
    <property type="entry name" value="Resolvase, N-terminal catalytic domain"/>
    <property type="match status" value="1"/>
</dbReference>
<dbReference type="Gene3D" id="1.10.1660.10">
    <property type="match status" value="1"/>
</dbReference>
<evidence type="ECO:0000313" key="9">
    <source>
        <dbReference type="Proteomes" id="UP000028006"/>
    </source>
</evidence>
<dbReference type="PANTHER" id="PTHR36172:SF1">
    <property type="entry name" value="RESOLVASE-RELATED"/>
    <property type="match status" value="1"/>
</dbReference>
<dbReference type="InterPro" id="IPR006118">
    <property type="entry name" value="Recombinase_CS"/>
</dbReference>
<dbReference type="PROSITE" id="PS50937">
    <property type="entry name" value="HTH_MERR_2"/>
    <property type="match status" value="1"/>
</dbReference>
<keyword evidence="1" id="KW-0229">DNA integration</keyword>
<dbReference type="InterPro" id="IPR006119">
    <property type="entry name" value="Resolv_N"/>
</dbReference>
<dbReference type="SUPFAM" id="SSF46955">
    <property type="entry name" value="Putative DNA-binding domain"/>
    <property type="match status" value="1"/>
</dbReference>
<accession>A0A081N234</accession>
<dbReference type="InterPro" id="IPR051491">
    <property type="entry name" value="Recombinase/Transposase-rel"/>
</dbReference>
<dbReference type="InterPro" id="IPR041718">
    <property type="entry name" value="IS607_transposase-like"/>
</dbReference>
<dbReference type="InterPro" id="IPR036162">
    <property type="entry name" value="Resolvase-like_N_sf"/>
</dbReference>
<dbReference type="EMBL" id="JOKG01000004">
    <property type="protein sequence ID" value="KEQ12507.1"/>
    <property type="molecule type" value="Genomic_DNA"/>
</dbReference>
<evidence type="ECO:0000256" key="5">
    <source>
        <dbReference type="PROSITE-ProRule" id="PRU10137"/>
    </source>
</evidence>
<dbReference type="CDD" id="cd03769">
    <property type="entry name" value="SR_IS607_transposase_like"/>
    <property type="match status" value="1"/>
</dbReference>
<reference evidence="8 9" key="1">
    <citation type="submission" date="2014-06" db="EMBL/GenBank/DDBJ databases">
        <title>Whole Genome Sequences of Three Symbiotic Endozoicomonas Bacteria.</title>
        <authorList>
            <person name="Neave M.J."/>
            <person name="Apprill A."/>
            <person name="Voolstra C.R."/>
        </authorList>
    </citation>
    <scope>NUCLEOTIDE SEQUENCE [LARGE SCALE GENOMIC DNA]</scope>
    <source>
        <strain evidence="8 9">LMG 24815</strain>
    </source>
</reference>
<keyword evidence="9" id="KW-1185">Reference proteome</keyword>
<dbReference type="Pfam" id="PF00239">
    <property type="entry name" value="Resolvase"/>
    <property type="match status" value="1"/>
</dbReference>
<dbReference type="Pfam" id="PF00376">
    <property type="entry name" value="MerR"/>
    <property type="match status" value="1"/>
</dbReference>
<evidence type="ECO:0000313" key="8">
    <source>
        <dbReference type="EMBL" id="KEQ12507.1"/>
    </source>
</evidence>
<dbReference type="InterPro" id="IPR000551">
    <property type="entry name" value="MerR-type_HTH_dom"/>
</dbReference>
<keyword evidence="2" id="KW-0238">DNA-binding</keyword>
<dbReference type="NCBIfam" id="NF033518">
    <property type="entry name" value="transpos_IS607"/>
    <property type="match status" value="1"/>
</dbReference>
<dbReference type="PROSITE" id="PS51736">
    <property type="entry name" value="RECOMBINASES_3"/>
    <property type="match status" value="1"/>
</dbReference>
<dbReference type="GO" id="GO:0006355">
    <property type="term" value="P:regulation of DNA-templated transcription"/>
    <property type="evidence" value="ECO:0007669"/>
    <property type="project" value="InterPro"/>
</dbReference>
<dbReference type="RefSeq" id="WP_034877869.1">
    <property type="nucleotide sequence ID" value="NZ_JOKG01000004.1"/>
</dbReference>
<dbReference type="Proteomes" id="UP000028006">
    <property type="component" value="Unassembled WGS sequence"/>
</dbReference>
<sequence length="204" mass="23298">MDKRLVKIGEAARLLGTDPVTLRKWESTGELLPARKTKGGTRYYDVSELMGFSNEAAPTLCYCRVSSHDQKPDLDRQQELLEAYCSAKGWRTQVIRDLGSGMNYRKKGLNQLLELIMKRQIKRLVISHKDRLLRFGAELVFSLCELQGIEIVIVHKGDQPSFEEELANDVLEIITVFIARLYGSRSKKHKKMLETLQDVVSSQD</sequence>
<dbReference type="FunFam" id="3.40.50.1390:FF:000002">
    <property type="entry name" value="ORF1 in transposon ISC1904"/>
    <property type="match status" value="1"/>
</dbReference>
<proteinExistence type="predicted"/>
<dbReference type="AlphaFoldDB" id="A0A081N234"/>
<keyword evidence="3" id="KW-0233">DNA recombination</keyword>